<sequence length="271" mass="31366">MYRNLLCLVLGLIVGIQLTEFWNYVTYTTVEYESTAVVANAETSLSEWLHRETRVLCLVLTMPAMHKLKAAHVKASWGARCNKLIFLSSEDDPELGAVNLNVTESREHLYAKVRAGLAYAYEHYIEDYDWFLKADDDTYVIMENLRMFLYPYDPEAPVYFGYRLRTTYPQGYMSGGAGYVLSRDALRRLNLIGLNNTKYCPLNTLAEDRQLGYCLLNLGVVAGDSRDELGRERFLPLNPRHLMPRIQSGTWLDKYYYFKPNASIHIQQKHF</sequence>
<dbReference type="AlphaFoldDB" id="A0A0M4ED71"/>
<dbReference type="InterPro" id="IPR029044">
    <property type="entry name" value="Nucleotide-diphossugar_trans"/>
</dbReference>
<keyword evidence="12" id="KW-0735">Signal-anchor</keyword>
<organism evidence="24 25">
    <name type="scientific">Drosophila busckii</name>
    <name type="common">Fruit fly</name>
    <dbReference type="NCBI Taxonomy" id="30019"/>
    <lineage>
        <taxon>Eukaryota</taxon>
        <taxon>Metazoa</taxon>
        <taxon>Ecdysozoa</taxon>
        <taxon>Arthropoda</taxon>
        <taxon>Hexapoda</taxon>
        <taxon>Insecta</taxon>
        <taxon>Pterygota</taxon>
        <taxon>Neoptera</taxon>
        <taxon>Endopterygota</taxon>
        <taxon>Diptera</taxon>
        <taxon>Brachycera</taxon>
        <taxon>Muscomorpha</taxon>
        <taxon>Ephydroidea</taxon>
        <taxon>Drosophilidae</taxon>
        <taxon>Drosophila</taxon>
    </lineage>
</organism>
<evidence type="ECO:0000256" key="1">
    <source>
        <dbReference type="ARBA" id="ARBA00001936"/>
    </source>
</evidence>
<evidence type="ECO:0000256" key="11">
    <source>
        <dbReference type="ARBA" id="ARBA00022741"/>
    </source>
</evidence>
<evidence type="ECO:0000256" key="21">
    <source>
        <dbReference type="ARBA" id="ARBA00043065"/>
    </source>
</evidence>
<comment type="subcellular location">
    <subcellularLocation>
        <location evidence="2">Membrane</location>
        <topology evidence="2">Single-pass type II membrane protein</topology>
    </subcellularLocation>
</comment>
<keyword evidence="9" id="KW-0812">Transmembrane</keyword>
<keyword evidence="7" id="KW-0328">Glycosyltransferase</keyword>
<keyword evidence="13" id="KW-1133">Transmembrane helix</keyword>
<evidence type="ECO:0000256" key="14">
    <source>
        <dbReference type="ARBA" id="ARBA00023136"/>
    </source>
</evidence>
<evidence type="ECO:0000256" key="22">
    <source>
        <dbReference type="ARBA" id="ARBA00059245"/>
    </source>
</evidence>
<evidence type="ECO:0000256" key="7">
    <source>
        <dbReference type="ARBA" id="ARBA00022676"/>
    </source>
</evidence>
<evidence type="ECO:0000256" key="3">
    <source>
        <dbReference type="ARBA" id="ARBA00004922"/>
    </source>
</evidence>
<dbReference type="PANTHER" id="PTHR23033">
    <property type="entry name" value="BETA1,3-GALACTOSYLTRANSFERASE"/>
    <property type="match status" value="1"/>
</dbReference>
<keyword evidence="15" id="KW-1015">Disulfide bond</keyword>
<evidence type="ECO:0000256" key="4">
    <source>
        <dbReference type="ARBA" id="ARBA00006462"/>
    </source>
</evidence>
<evidence type="ECO:0000313" key="24">
    <source>
        <dbReference type="EMBL" id="ALC43496.1"/>
    </source>
</evidence>
<evidence type="ECO:0000256" key="9">
    <source>
        <dbReference type="ARBA" id="ARBA00022692"/>
    </source>
</evidence>
<reference evidence="24 25" key="1">
    <citation type="submission" date="2015-08" db="EMBL/GenBank/DDBJ databases">
        <title>Ancestral chromatin configuration constrains chromatin evolution on differentiating sex chromosomes in Drosophila.</title>
        <authorList>
            <person name="Zhou Q."/>
            <person name="Bachtrog D."/>
        </authorList>
    </citation>
    <scope>NUCLEOTIDE SEQUENCE [LARGE SCALE GENOMIC DNA]</scope>
    <source>
        <tissue evidence="24">Whole larvae</tissue>
    </source>
</reference>
<dbReference type="Gene3D" id="3.90.550.50">
    <property type="match status" value="1"/>
</dbReference>
<feature type="domain" description="Fringe-like glycosyltransferase" evidence="23">
    <location>
        <begin position="57"/>
        <end position="220"/>
    </location>
</feature>
<name>A0A0M4ED71_DROBS</name>
<evidence type="ECO:0000256" key="13">
    <source>
        <dbReference type="ARBA" id="ARBA00022989"/>
    </source>
</evidence>
<keyword evidence="17" id="KW-0464">Manganese</keyword>
<comment type="subunit">
    <text evidence="5">Homodimer; disulfide-linked.</text>
</comment>
<dbReference type="EMBL" id="CP012525">
    <property type="protein sequence ID" value="ALC43496.1"/>
    <property type="molecule type" value="Genomic_DNA"/>
</dbReference>
<dbReference type="GO" id="GO:0030145">
    <property type="term" value="F:manganese ion binding"/>
    <property type="evidence" value="ECO:0007669"/>
    <property type="project" value="UniProtKB-ARBA"/>
</dbReference>
<keyword evidence="10" id="KW-0479">Metal-binding</keyword>
<dbReference type="GO" id="GO:0016263">
    <property type="term" value="F:glycoprotein-N-acetylgalactosamine 3-beta-galactosyltransferase activity"/>
    <property type="evidence" value="ECO:0007669"/>
    <property type="project" value="UniProtKB-EC"/>
</dbReference>
<evidence type="ECO:0000256" key="12">
    <source>
        <dbReference type="ARBA" id="ARBA00022968"/>
    </source>
</evidence>
<dbReference type="OMA" id="ISFHYTK"/>
<accession>A0A0M4ED71</accession>
<dbReference type="STRING" id="30019.A0A0M4ED71"/>
<keyword evidence="8" id="KW-0808">Transferase</keyword>
<evidence type="ECO:0000256" key="2">
    <source>
        <dbReference type="ARBA" id="ARBA00004606"/>
    </source>
</evidence>
<evidence type="ECO:0000256" key="6">
    <source>
        <dbReference type="ARBA" id="ARBA00012557"/>
    </source>
</evidence>
<evidence type="ECO:0000256" key="10">
    <source>
        <dbReference type="ARBA" id="ARBA00022723"/>
    </source>
</evidence>
<evidence type="ECO:0000256" key="17">
    <source>
        <dbReference type="ARBA" id="ARBA00023211"/>
    </source>
</evidence>
<dbReference type="FunFam" id="3.90.550.50:FF:000017">
    <property type="entry name" value="Glycoprotein-N-acetylgalactosamine 3-beta-galactosyltransferase 1"/>
    <property type="match status" value="1"/>
</dbReference>
<comment type="pathway">
    <text evidence="3">Protein modification; protein glycosylation.</text>
</comment>
<keyword evidence="14" id="KW-0472">Membrane</keyword>
<evidence type="ECO:0000256" key="5">
    <source>
        <dbReference type="ARBA" id="ARBA00011748"/>
    </source>
</evidence>
<keyword evidence="16" id="KW-0325">Glycoprotein</keyword>
<evidence type="ECO:0000256" key="15">
    <source>
        <dbReference type="ARBA" id="ARBA00023157"/>
    </source>
</evidence>
<dbReference type="PANTHER" id="PTHR23033:SF14">
    <property type="entry name" value="GLYCOPROTEIN-N-ACETYLGALACTOSAMINE 3-BETA-GALACTOSYLTRANSFERASE 1-RELATED"/>
    <property type="match status" value="1"/>
</dbReference>
<dbReference type="InterPro" id="IPR026050">
    <property type="entry name" value="C1GALT1/C1GALT1_chp1"/>
</dbReference>
<gene>
    <name evidence="24" type="ORF">Dbus_chr3Lg662</name>
</gene>
<dbReference type="Pfam" id="PF02434">
    <property type="entry name" value="Fringe"/>
    <property type="match status" value="1"/>
</dbReference>
<keyword evidence="25" id="KW-1185">Reference proteome</keyword>
<dbReference type="GO" id="GO:0000166">
    <property type="term" value="F:nucleotide binding"/>
    <property type="evidence" value="ECO:0007669"/>
    <property type="project" value="UniProtKB-KW"/>
</dbReference>
<comment type="function">
    <text evidence="22">Glycosyltransferase that generates the core 1 O-glycan Gal-beta1-3GalNAc-alpha1-Ser/Thr (T antigen), which is a precursor for many extended O-glycans in glycoproteins.</text>
</comment>
<evidence type="ECO:0000256" key="20">
    <source>
        <dbReference type="ARBA" id="ARBA00042009"/>
    </source>
</evidence>
<dbReference type="EC" id="2.4.1.122" evidence="6"/>
<dbReference type="SUPFAM" id="SSF53448">
    <property type="entry name" value="Nucleotide-diphospho-sugar transferases"/>
    <property type="match status" value="1"/>
</dbReference>
<evidence type="ECO:0000256" key="18">
    <source>
        <dbReference type="ARBA" id="ARBA00040898"/>
    </source>
</evidence>
<dbReference type="SMR" id="A0A0M4ED71"/>
<dbReference type="InterPro" id="IPR003378">
    <property type="entry name" value="Fringe-like_glycosylTrfase"/>
</dbReference>
<dbReference type="OrthoDB" id="414175at2759"/>
<protein>
    <recommendedName>
        <fullName evidence="18">Glycoprotein-N-acetylgalactosamine 3-beta-galactosyltransferase 1</fullName>
        <ecNumber evidence="6">2.4.1.122</ecNumber>
    </recommendedName>
    <alternativeName>
        <fullName evidence="20">Core 1 O-glycan T-synthase</fullName>
    </alternativeName>
    <alternativeName>
        <fullName evidence="21">Core 1 UDP-galactose:N-acetylgalactosamine-alpha-R beta 1,3-galactosyltransferase 1</fullName>
    </alternativeName>
    <alternativeName>
        <fullName evidence="19">Core 1 beta1,3-galactosyltransferase 1</fullName>
    </alternativeName>
</protein>
<evidence type="ECO:0000259" key="23">
    <source>
        <dbReference type="Pfam" id="PF02434"/>
    </source>
</evidence>
<comment type="cofactor">
    <cofactor evidence="1">
        <name>Mn(2+)</name>
        <dbReference type="ChEBI" id="CHEBI:29035"/>
    </cofactor>
</comment>
<evidence type="ECO:0000313" key="25">
    <source>
        <dbReference type="Proteomes" id="UP000494163"/>
    </source>
</evidence>
<dbReference type="Proteomes" id="UP000494163">
    <property type="component" value="Chromosome 3L"/>
</dbReference>
<dbReference type="UniPathway" id="UPA00378"/>
<evidence type="ECO:0000256" key="8">
    <source>
        <dbReference type="ARBA" id="ARBA00022679"/>
    </source>
</evidence>
<keyword evidence="11" id="KW-0547">Nucleotide-binding</keyword>
<evidence type="ECO:0000256" key="19">
    <source>
        <dbReference type="ARBA" id="ARBA00041226"/>
    </source>
</evidence>
<proteinExistence type="inferred from homology"/>
<comment type="similarity">
    <text evidence="4">Belongs to the glycosyltransferase 31 family. Beta3-Gal-T subfamily.</text>
</comment>
<dbReference type="GO" id="GO:0016020">
    <property type="term" value="C:membrane"/>
    <property type="evidence" value="ECO:0007669"/>
    <property type="project" value="UniProtKB-SubCell"/>
</dbReference>
<evidence type="ECO:0000256" key="16">
    <source>
        <dbReference type="ARBA" id="ARBA00023180"/>
    </source>
</evidence>